<protein>
    <recommendedName>
        <fullName evidence="4">Secreted protein</fullName>
    </recommendedName>
</protein>
<proteinExistence type="predicted"/>
<sequence length="104" mass="11059">MASLCSLTSELALRWPVLCVLGFGSLQDDTRPGSCGERCVSNVIALGTDVKGTEQAGTCFVGAWQRRRLGAAFSHTLINRRPAAAQNLALHTAARPPASRHLSL</sequence>
<evidence type="ECO:0008006" key="4">
    <source>
        <dbReference type="Google" id="ProtNLM"/>
    </source>
</evidence>
<evidence type="ECO:0000256" key="1">
    <source>
        <dbReference type="SAM" id="SignalP"/>
    </source>
</evidence>
<keyword evidence="3" id="KW-1185">Reference proteome</keyword>
<feature type="chain" id="PRO_5042028898" description="Secreted protein" evidence="1">
    <location>
        <begin position="20"/>
        <end position="104"/>
    </location>
</feature>
<feature type="signal peptide" evidence="1">
    <location>
        <begin position="1"/>
        <end position="19"/>
    </location>
</feature>
<comment type="caution">
    <text evidence="2">The sequence shown here is derived from an EMBL/GenBank/DDBJ whole genome shotgun (WGS) entry which is preliminary data.</text>
</comment>
<gene>
    <name evidence="2" type="ORF">AAFF_G00385220</name>
</gene>
<accession>A0AAD7WLD6</accession>
<reference evidence="2" key="1">
    <citation type="journal article" date="2023" name="Science">
        <title>Genome structures resolve the early diversification of teleost fishes.</title>
        <authorList>
            <person name="Parey E."/>
            <person name="Louis A."/>
            <person name="Montfort J."/>
            <person name="Bouchez O."/>
            <person name="Roques C."/>
            <person name="Iampietro C."/>
            <person name="Lluch J."/>
            <person name="Castinel A."/>
            <person name="Donnadieu C."/>
            <person name="Desvignes T."/>
            <person name="Floi Bucao C."/>
            <person name="Jouanno E."/>
            <person name="Wen M."/>
            <person name="Mejri S."/>
            <person name="Dirks R."/>
            <person name="Jansen H."/>
            <person name="Henkel C."/>
            <person name="Chen W.J."/>
            <person name="Zahm M."/>
            <person name="Cabau C."/>
            <person name="Klopp C."/>
            <person name="Thompson A.W."/>
            <person name="Robinson-Rechavi M."/>
            <person name="Braasch I."/>
            <person name="Lecointre G."/>
            <person name="Bobe J."/>
            <person name="Postlethwait J.H."/>
            <person name="Berthelot C."/>
            <person name="Roest Crollius H."/>
            <person name="Guiguen Y."/>
        </authorList>
    </citation>
    <scope>NUCLEOTIDE SEQUENCE</scope>
    <source>
        <strain evidence="2">NC1722</strain>
    </source>
</reference>
<organism evidence="2 3">
    <name type="scientific">Aldrovandia affinis</name>
    <dbReference type="NCBI Taxonomy" id="143900"/>
    <lineage>
        <taxon>Eukaryota</taxon>
        <taxon>Metazoa</taxon>
        <taxon>Chordata</taxon>
        <taxon>Craniata</taxon>
        <taxon>Vertebrata</taxon>
        <taxon>Euteleostomi</taxon>
        <taxon>Actinopterygii</taxon>
        <taxon>Neopterygii</taxon>
        <taxon>Teleostei</taxon>
        <taxon>Notacanthiformes</taxon>
        <taxon>Halosauridae</taxon>
        <taxon>Aldrovandia</taxon>
    </lineage>
</organism>
<keyword evidence="1" id="KW-0732">Signal</keyword>
<dbReference type="EMBL" id="JAINUG010000071">
    <property type="protein sequence ID" value="KAJ8401291.1"/>
    <property type="molecule type" value="Genomic_DNA"/>
</dbReference>
<dbReference type="Proteomes" id="UP001221898">
    <property type="component" value="Unassembled WGS sequence"/>
</dbReference>
<dbReference type="AlphaFoldDB" id="A0AAD7WLD6"/>
<evidence type="ECO:0000313" key="2">
    <source>
        <dbReference type="EMBL" id="KAJ8401291.1"/>
    </source>
</evidence>
<evidence type="ECO:0000313" key="3">
    <source>
        <dbReference type="Proteomes" id="UP001221898"/>
    </source>
</evidence>
<name>A0AAD7WLD6_9TELE</name>